<dbReference type="InterPro" id="IPR043917">
    <property type="entry name" value="DUF5753"/>
</dbReference>
<dbReference type="EMBL" id="SGWQ01000001">
    <property type="protein sequence ID" value="RZS44351.1"/>
    <property type="molecule type" value="Genomic_DNA"/>
</dbReference>
<dbReference type="Pfam" id="PF13560">
    <property type="entry name" value="HTH_31"/>
    <property type="match status" value="1"/>
</dbReference>
<dbReference type="OrthoDB" id="3681981at2"/>
<accession>A0A4Q7L6W3</accession>
<sequence length="293" mass="32961">MTENEDPVVAQIQLGLLLGRLRDGAEIGTEAAGKAIGTSKASISRIENGKQSIVKENVQKLLELYEANAEDQDEALRLAAVPKPSRSRRRRDAGYRDDVPNWFRRYRTLEAAASEISTYEAEIVTGLFQTEDYARVLLQAGNPIAGRRDIDRQVELRRGRQQILERAEPPQLDVILNEAVLHRVIGDDSVMAAQLDHLVELAEQPFIELRVLPFRPKPTPNRDEAFVAKNVFKLLRLPDRGTILYFEEVGGATYPEDTAVIERYAVSYQRLRAAAADPGDSREIIARIANDYR</sequence>
<dbReference type="SUPFAM" id="SSF47413">
    <property type="entry name" value="lambda repressor-like DNA-binding domains"/>
    <property type="match status" value="1"/>
</dbReference>
<dbReference type="GO" id="GO:0003677">
    <property type="term" value="F:DNA binding"/>
    <property type="evidence" value="ECO:0007669"/>
    <property type="project" value="InterPro"/>
</dbReference>
<dbReference type="PROSITE" id="PS50943">
    <property type="entry name" value="HTH_CROC1"/>
    <property type="match status" value="1"/>
</dbReference>
<dbReference type="SMART" id="SM00530">
    <property type="entry name" value="HTH_XRE"/>
    <property type="match status" value="1"/>
</dbReference>
<dbReference type="InterPro" id="IPR001387">
    <property type="entry name" value="Cro/C1-type_HTH"/>
</dbReference>
<reference evidence="2 3" key="1">
    <citation type="submission" date="2019-02" db="EMBL/GenBank/DDBJ databases">
        <title>Genomic Encyclopedia of Type Strains, Phase IV (KMG-IV): sequencing the most valuable type-strain genomes for metagenomic binning, comparative biology and taxonomic classification.</title>
        <authorList>
            <person name="Goeker M."/>
        </authorList>
    </citation>
    <scope>NUCLEOTIDE SEQUENCE [LARGE SCALE GENOMIC DNA]</scope>
    <source>
        <strain evidence="2 3">DSM 101727</strain>
    </source>
</reference>
<dbReference type="RefSeq" id="WP_130342044.1">
    <property type="nucleotide sequence ID" value="NZ_SGWQ01000001.1"/>
</dbReference>
<gene>
    <name evidence="2" type="ORF">EV193_101226</name>
</gene>
<feature type="domain" description="HTH cro/C1-type" evidence="1">
    <location>
        <begin position="30"/>
        <end position="72"/>
    </location>
</feature>
<name>A0A4Q7L6W3_9PSEU</name>
<proteinExistence type="predicted"/>
<dbReference type="CDD" id="cd00093">
    <property type="entry name" value="HTH_XRE"/>
    <property type="match status" value="1"/>
</dbReference>
<keyword evidence="3" id="KW-1185">Reference proteome</keyword>
<dbReference type="Pfam" id="PF19054">
    <property type="entry name" value="DUF5753"/>
    <property type="match status" value="1"/>
</dbReference>
<evidence type="ECO:0000259" key="1">
    <source>
        <dbReference type="PROSITE" id="PS50943"/>
    </source>
</evidence>
<dbReference type="Proteomes" id="UP000294257">
    <property type="component" value="Unassembled WGS sequence"/>
</dbReference>
<dbReference type="Gene3D" id="1.10.260.40">
    <property type="entry name" value="lambda repressor-like DNA-binding domains"/>
    <property type="match status" value="1"/>
</dbReference>
<protein>
    <submittedName>
        <fullName evidence="2">Helix-turn-helix protein</fullName>
    </submittedName>
</protein>
<dbReference type="InterPro" id="IPR010982">
    <property type="entry name" value="Lambda_DNA-bd_dom_sf"/>
</dbReference>
<evidence type="ECO:0000313" key="3">
    <source>
        <dbReference type="Proteomes" id="UP000294257"/>
    </source>
</evidence>
<evidence type="ECO:0000313" key="2">
    <source>
        <dbReference type="EMBL" id="RZS44351.1"/>
    </source>
</evidence>
<comment type="caution">
    <text evidence="2">The sequence shown here is derived from an EMBL/GenBank/DDBJ whole genome shotgun (WGS) entry which is preliminary data.</text>
</comment>
<dbReference type="AlphaFoldDB" id="A0A4Q7L6W3"/>
<organism evidence="2 3">
    <name type="scientific">Herbihabitans rhizosphaerae</name>
    <dbReference type="NCBI Taxonomy" id="1872711"/>
    <lineage>
        <taxon>Bacteria</taxon>
        <taxon>Bacillati</taxon>
        <taxon>Actinomycetota</taxon>
        <taxon>Actinomycetes</taxon>
        <taxon>Pseudonocardiales</taxon>
        <taxon>Pseudonocardiaceae</taxon>
        <taxon>Herbihabitans</taxon>
    </lineage>
</organism>